<dbReference type="PANTHER" id="PTHR48101">
    <property type="entry name" value="METHYLMALONYL-COA MUTASE, MITOCHONDRIAL-RELATED"/>
    <property type="match status" value="1"/>
</dbReference>
<gene>
    <name evidence="2" type="ORF">ACFQO1_11250</name>
</gene>
<dbReference type="Gene3D" id="3.20.20.240">
    <property type="entry name" value="Methylmalonyl-CoA mutase"/>
    <property type="match status" value="1"/>
</dbReference>
<accession>A0ABW2MWL0</accession>
<dbReference type="InterPro" id="IPR006099">
    <property type="entry name" value="MeMalonylCoA_mutase_a/b_cat"/>
</dbReference>
<organism evidence="2 3">
    <name type="scientific">Jejudonia soesokkakensis</name>
    <dbReference type="NCBI Taxonomy" id="1323432"/>
    <lineage>
        <taxon>Bacteria</taxon>
        <taxon>Pseudomonadati</taxon>
        <taxon>Bacteroidota</taxon>
        <taxon>Flavobacteriia</taxon>
        <taxon>Flavobacteriales</taxon>
        <taxon>Flavobacteriaceae</taxon>
        <taxon>Jejudonia</taxon>
    </lineage>
</organism>
<keyword evidence="3" id="KW-1185">Reference proteome</keyword>
<dbReference type="SUPFAM" id="SSF51703">
    <property type="entry name" value="Cobalamin (vitamin B12)-dependent enzymes"/>
    <property type="match status" value="1"/>
</dbReference>
<feature type="domain" description="Methylmalonyl-CoA mutase alpha/beta chain catalytic" evidence="1">
    <location>
        <begin position="105"/>
        <end position="419"/>
    </location>
</feature>
<dbReference type="EMBL" id="JBHTBN010000006">
    <property type="protein sequence ID" value="MFC7358268.1"/>
    <property type="molecule type" value="Genomic_DNA"/>
</dbReference>
<dbReference type="Pfam" id="PF01642">
    <property type="entry name" value="MM_CoA_mutase"/>
    <property type="match status" value="1"/>
</dbReference>
<dbReference type="Proteomes" id="UP001596415">
    <property type="component" value="Unassembled WGS sequence"/>
</dbReference>
<evidence type="ECO:0000259" key="1">
    <source>
        <dbReference type="Pfam" id="PF01642"/>
    </source>
</evidence>
<sequence>MSSQLFNEFEPVSAKQWKQKIQVDLKGADYNDTLIWQSLEGIHVKPFYHRDDFNEAFKPIPGQPTDWKIGQHIFIDDETIANSLALDAIERGAEAIYFSSESEFDVKKVFQNFPFSKVPVYFDFSFLAEAFSLQLNQFLSEKNATVFYNIDLIGTLGTTGNWFHNLKEDHSILETILKQSPSENILQINTSTYQNAGANCMQQLAYALAHVNEYLNHFSENKELKITFKISVGGNYFFEIAKIRALRILYAALASEYGMPTDCHIVATPSLRNKTLYDYNVNMLRTTTECMSAVLGGADTIANLAYDGLYHKSNEFGERISRNQLLILKAESYFDMVSNPADGSYYIESLTQELTEKALALFKNIEAGGGFLHQLKEGIIQKKIKESAAKEQALFDEGKLKLVGTNYHINKNDVMKHELELYPFVKIKNHKTLLAPIVPVRLSEKIEKERIENE</sequence>
<protein>
    <submittedName>
        <fullName evidence="2">Methylmalonyl-CoA mutase subunit beta</fullName>
    </submittedName>
</protein>
<evidence type="ECO:0000313" key="2">
    <source>
        <dbReference type="EMBL" id="MFC7358268.1"/>
    </source>
</evidence>
<dbReference type="InterPro" id="IPR016176">
    <property type="entry name" value="Cbl-dep_enz_cat"/>
</dbReference>
<dbReference type="CDD" id="cd03677">
    <property type="entry name" value="MM_CoA_mutase_beta"/>
    <property type="match status" value="1"/>
</dbReference>
<proteinExistence type="predicted"/>
<name>A0ABW2MWL0_9FLAO</name>
<reference evidence="3" key="1">
    <citation type="journal article" date="2019" name="Int. J. Syst. Evol. Microbiol.">
        <title>The Global Catalogue of Microorganisms (GCM) 10K type strain sequencing project: providing services to taxonomists for standard genome sequencing and annotation.</title>
        <authorList>
            <consortium name="The Broad Institute Genomics Platform"/>
            <consortium name="The Broad Institute Genome Sequencing Center for Infectious Disease"/>
            <person name="Wu L."/>
            <person name="Ma J."/>
        </authorList>
    </citation>
    <scope>NUCLEOTIDE SEQUENCE [LARGE SCALE GENOMIC DNA]</scope>
    <source>
        <strain evidence="3">CGMCC 1.16306</strain>
    </source>
</reference>
<comment type="caution">
    <text evidence="2">The sequence shown here is derived from an EMBL/GenBank/DDBJ whole genome shotgun (WGS) entry which is preliminary data.</text>
</comment>
<dbReference type="RefSeq" id="WP_380218183.1">
    <property type="nucleotide sequence ID" value="NZ_JBHTBN010000006.1"/>
</dbReference>
<evidence type="ECO:0000313" key="3">
    <source>
        <dbReference type="Proteomes" id="UP001596415"/>
    </source>
</evidence>
<dbReference type="PANTHER" id="PTHR48101:SF1">
    <property type="entry name" value="METHYLMALONYL-COA MUTASE, LARGE SUBUNIT"/>
    <property type="match status" value="1"/>
</dbReference>